<evidence type="ECO:0000313" key="2">
    <source>
        <dbReference type="Proteomes" id="UP000054815"/>
    </source>
</evidence>
<evidence type="ECO:0000313" key="1">
    <source>
        <dbReference type="EMBL" id="KRX97145.1"/>
    </source>
</evidence>
<sequence length="65" mass="7542">MANVTTEVINVFLNRLLLKHPRTLEMIQRIQSRSKAVSLIQRFQQRNAKCIPSLKAQPQQSLRQA</sequence>
<gene>
    <name evidence="1" type="ORF">T4E_1604</name>
</gene>
<accession>A0A0V0YBL0</accession>
<dbReference type="Proteomes" id="UP000054815">
    <property type="component" value="Unassembled WGS sequence"/>
</dbReference>
<dbReference type="EMBL" id="JYDU01000035">
    <property type="protein sequence ID" value="KRX97145.1"/>
    <property type="molecule type" value="Genomic_DNA"/>
</dbReference>
<reference evidence="1 2" key="1">
    <citation type="submission" date="2015-01" db="EMBL/GenBank/DDBJ databases">
        <title>Evolution of Trichinella species and genotypes.</title>
        <authorList>
            <person name="Korhonen P.K."/>
            <person name="Edoardo P."/>
            <person name="Giuseppe L.R."/>
            <person name="Gasser R.B."/>
        </authorList>
    </citation>
    <scope>NUCLEOTIDE SEQUENCE [LARGE SCALE GENOMIC DNA]</scope>
    <source>
        <strain evidence="1">ISS141</strain>
    </source>
</reference>
<protein>
    <submittedName>
        <fullName evidence="1">Uncharacterized protein</fullName>
    </submittedName>
</protein>
<name>A0A0V0YBL0_TRIPS</name>
<comment type="caution">
    <text evidence="1">The sequence shown here is derived from an EMBL/GenBank/DDBJ whole genome shotgun (WGS) entry which is preliminary data.</text>
</comment>
<dbReference type="AlphaFoldDB" id="A0A0V0YBL0"/>
<organism evidence="1 2">
    <name type="scientific">Trichinella pseudospiralis</name>
    <name type="common">Parasitic roundworm</name>
    <dbReference type="NCBI Taxonomy" id="6337"/>
    <lineage>
        <taxon>Eukaryota</taxon>
        <taxon>Metazoa</taxon>
        <taxon>Ecdysozoa</taxon>
        <taxon>Nematoda</taxon>
        <taxon>Enoplea</taxon>
        <taxon>Dorylaimia</taxon>
        <taxon>Trichinellida</taxon>
        <taxon>Trichinellidae</taxon>
        <taxon>Trichinella</taxon>
    </lineage>
</organism>
<proteinExistence type="predicted"/>